<accession>A0A931SEH9</accession>
<protein>
    <submittedName>
        <fullName evidence="2">Helix-turn-helix domain-containing protein</fullName>
    </submittedName>
</protein>
<dbReference type="EMBL" id="JACOZA010000086">
    <property type="protein sequence ID" value="MBI2097213.1"/>
    <property type="molecule type" value="Genomic_DNA"/>
</dbReference>
<dbReference type="Pfam" id="PF12728">
    <property type="entry name" value="HTH_17"/>
    <property type="match status" value="1"/>
</dbReference>
<evidence type="ECO:0000259" key="1">
    <source>
        <dbReference type="Pfam" id="PF12728"/>
    </source>
</evidence>
<proteinExistence type="predicted"/>
<dbReference type="GO" id="GO:0003677">
    <property type="term" value="F:DNA binding"/>
    <property type="evidence" value="ECO:0007669"/>
    <property type="project" value="InterPro"/>
</dbReference>
<name>A0A931SEH9_9BACT</name>
<comment type="caution">
    <text evidence="2">The sequence shown here is derived from an EMBL/GenBank/DDBJ whole genome shotgun (WGS) entry which is preliminary data.</text>
</comment>
<evidence type="ECO:0000313" key="2">
    <source>
        <dbReference type="EMBL" id="MBI2097213.1"/>
    </source>
</evidence>
<dbReference type="InterPro" id="IPR010093">
    <property type="entry name" value="SinI_DNA-bd"/>
</dbReference>
<gene>
    <name evidence="2" type="ORF">HYT40_03665</name>
</gene>
<reference evidence="2" key="1">
    <citation type="submission" date="2020-07" db="EMBL/GenBank/DDBJ databases">
        <title>Huge and variable diversity of episymbiotic CPR bacteria and DPANN archaea in groundwater ecosystems.</title>
        <authorList>
            <person name="He C.Y."/>
            <person name="Keren R."/>
            <person name="Whittaker M."/>
            <person name="Farag I.F."/>
            <person name="Doudna J."/>
            <person name="Cate J.H.D."/>
            <person name="Banfield J.F."/>
        </authorList>
    </citation>
    <scope>NUCLEOTIDE SEQUENCE</scope>
    <source>
        <strain evidence="2">NC_groundwater_193_Ag_S-0.1um_51_7</strain>
    </source>
</reference>
<dbReference type="Proteomes" id="UP000724148">
    <property type="component" value="Unassembled WGS sequence"/>
</dbReference>
<sequence length="67" mass="7865">MNELPNRDLLYPHEVQKFLRIGRSTIYKFLDEGTIPGKKIAGLWRIPRAEFVEWFKKQPSSTDLMSA</sequence>
<feature type="domain" description="Helix-turn-helix" evidence="1">
    <location>
        <begin position="14"/>
        <end position="58"/>
    </location>
</feature>
<dbReference type="NCBIfam" id="TIGR01764">
    <property type="entry name" value="excise"/>
    <property type="match status" value="1"/>
</dbReference>
<evidence type="ECO:0000313" key="3">
    <source>
        <dbReference type="Proteomes" id="UP000724148"/>
    </source>
</evidence>
<organism evidence="2 3">
    <name type="scientific">Candidatus Sungiibacteriota bacterium</name>
    <dbReference type="NCBI Taxonomy" id="2750080"/>
    <lineage>
        <taxon>Bacteria</taxon>
        <taxon>Candidatus Sungiibacteriota</taxon>
    </lineage>
</organism>
<dbReference type="InterPro" id="IPR041657">
    <property type="entry name" value="HTH_17"/>
</dbReference>
<dbReference type="AlphaFoldDB" id="A0A931SEH9"/>